<evidence type="ECO:0000313" key="2">
    <source>
        <dbReference type="EMBL" id="VEL41633.1"/>
    </source>
</evidence>
<organism evidence="2 3">
    <name type="scientific">Protopolystoma xenopodis</name>
    <dbReference type="NCBI Taxonomy" id="117903"/>
    <lineage>
        <taxon>Eukaryota</taxon>
        <taxon>Metazoa</taxon>
        <taxon>Spiralia</taxon>
        <taxon>Lophotrochozoa</taxon>
        <taxon>Platyhelminthes</taxon>
        <taxon>Monogenea</taxon>
        <taxon>Polyopisthocotylea</taxon>
        <taxon>Polystomatidea</taxon>
        <taxon>Polystomatidae</taxon>
        <taxon>Protopolystoma</taxon>
    </lineage>
</organism>
<accession>A0A448XPG5</accession>
<dbReference type="Proteomes" id="UP000784294">
    <property type="component" value="Unassembled WGS sequence"/>
</dbReference>
<proteinExistence type="predicted"/>
<evidence type="ECO:0000256" key="1">
    <source>
        <dbReference type="SAM" id="MobiDB-lite"/>
    </source>
</evidence>
<feature type="region of interest" description="Disordered" evidence="1">
    <location>
        <begin position="1"/>
        <end position="25"/>
    </location>
</feature>
<sequence>MQSNPRPVGEPHAACAHSDGRQNKHNTSTVLSRVILLSVSNWCSAKVSPLNSIIEMGVSWNSRRKHVWSDVYLYDREERTAVFNQPIPISQGTSSILSKIVPFC</sequence>
<keyword evidence="3" id="KW-1185">Reference proteome</keyword>
<name>A0A448XPG5_9PLAT</name>
<reference evidence="2" key="1">
    <citation type="submission" date="2018-11" db="EMBL/GenBank/DDBJ databases">
        <authorList>
            <consortium name="Pathogen Informatics"/>
        </authorList>
    </citation>
    <scope>NUCLEOTIDE SEQUENCE</scope>
</reference>
<dbReference type="EMBL" id="CAAALY010270230">
    <property type="protein sequence ID" value="VEL41633.1"/>
    <property type="molecule type" value="Genomic_DNA"/>
</dbReference>
<evidence type="ECO:0000313" key="3">
    <source>
        <dbReference type="Proteomes" id="UP000784294"/>
    </source>
</evidence>
<protein>
    <submittedName>
        <fullName evidence="2">Uncharacterized protein</fullName>
    </submittedName>
</protein>
<gene>
    <name evidence="2" type="ORF">PXEA_LOCUS35073</name>
</gene>
<dbReference type="AlphaFoldDB" id="A0A448XPG5"/>
<comment type="caution">
    <text evidence="2">The sequence shown here is derived from an EMBL/GenBank/DDBJ whole genome shotgun (WGS) entry which is preliminary data.</text>
</comment>